<dbReference type="EMBL" id="FOCP01000002">
    <property type="protein sequence ID" value="SEM81098.1"/>
    <property type="molecule type" value="Genomic_DNA"/>
</dbReference>
<dbReference type="STRING" id="917.SAMN05216326_13416"/>
<dbReference type="AlphaFoldDB" id="A0A1H8BGK6"/>
<protein>
    <recommendedName>
        <fullName evidence="3">Proline-rich region</fullName>
    </recommendedName>
</protein>
<evidence type="ECO:0008006" key="3">
    <source>
        <dbReference type="Google" id="ProtNLM"/>
    </source>
</evidence>
<proteinExistence type="predicted"/>
<sequence>MTRICHKSKVLLHRVDNFQMKKQIVLMLVIPLAGSLICSQATAHGGRIDRFNFGIHLGHPGYFGYGYHDPFFYDPFFYPPIYSYPPVVVPMTPPVIVPSTPPVYIQQQEQITPTQPQMNYWYYCQNPEGYYPYVKQCPGGWLRVSPTPPEHQ</sequence>
<reference evidence="1 2" key="1">
    <citation type="submission" date="2016-10" db="EMBL/GenBank/DDBJ databases">
        <authorList>
            <person name="de Groot N.N."/>
        </authorList>
    </citation>
    <scope>NUCLEOTIDE SEQUENCE [LARGE SCALE GENOMIC DNA]</scope>
    <source>
        <strain evidence="1 2">Nm22</strain>
    </source>
</reference>
<name>A0A1H8BGK6_9PROT</name>
<evidence type="ECO:0000313" key="1">
    <source>
        <dbReference type="EMBL" id="SEM81098.1"/>
    </source>
</evidence>
<gene>
    <name evidence="1" type="ORF">SAMN05216325_102229</name>
</gene>
<organism evidence="1 2">
    <name type="scientific">Nitrosomonas marina</name>
    <dbReference type="NCBI Taxonomy" id="917"/>
    <lineage>
        <taxon>Bacteria</taxon>
        <taxon>Pseudomonadati</taxon>
        <taxon>Pseudomonadota</taxon>
        <taxon>Betaproteobacteria</taxon>
        <taxon>Nitrosomonadales</taxon>
        <taxon>Nitrosomonadaceae</taxon>
        <taxon>Nitrosomonas</taxon>
    </lineage>
</organism>
<accession>A0A1H8BGK6</accession>
<dbReference type="Proteomes" id="UP000199459">
    <property type="component" value="Unassembled WGS sequence"/>
</dbReference>
<evidence type="ECO:0000313" key="2">
    <source>
        <dbReference type="Proteomes" id="UP000199459"/>
    </source>
</evidence>
<dbReference type="RefSeq" id="WP_218143908.1">
    <property type="nucleotide sequence ID" value="NZ_FOCP01000002.1"/>
</dbReference>